<dbReference type="InterPro" id="IPR046960">
    <property type="entry name" value="PPR_At4g14850-like_plant"/>
</dbReference>
<name>A0A835CEH2_9FABA</name>
<organism evidence="3 4">
    <name type="scientific">Senna tora</name>
    <dbReference type="NCBI Taxonomy" id="362788"/>
    <lineage>
        <taxon>Eukaryota</taxon>
        <taxon>Viridiplantae</taxon>
        <taxon>Streptophyta</taxon>
        <taxon>Embryophyta</taxon>
        <taxon>Tracheophyta</taxon>
        <taxon>Spermatophyta</taxon>
        <taxon>Magnoliopsida</taxon>
        <taxon>eudicotyledons</taxon>
        <taxon>Gunneridae</taxon>
        <taxon>Pentapetalae</taxon>
        <taxon>rosids</taxon>
        <taxon>fabids</taxon>
        <taxon>Fabales</taxon>
        <taxon>Fabaceae</taxon>
        <taxon>Caesalpinioideae</taxon>
        <taxon>Cassia clade</taxon>
        <taxon>Senna</taxon>
    </lineage>
</organism>
<dbReference type="Pfam" id="PF20431">
    <property type="entry name" value="E_motif"/>
    <property type="match status" value="1"/>
</dbReference>
<sequence length="891" mass="98606">MINQCLKSKTSHLARRFTSSLALAENSFATSVSAEYDDENYTPFDPFKFFNDRHTSTLPNLRNAKMLHAHLLRTDVLQSNIFFTNSLLSWYCKSSAMVVARKLFDKIPLPNVYSWNIMISGYNDNSLFGKSWEIFCRMHLLGVELNEFTYGSVLSACTALQAPVFGEQVYSLVMKNGFISNGYVRTGMIEFFSKNCSFQEAQKVFFDVSCDNVVSWNAIISGAVRNGEYRAALNLFRQMCHGSLKPNSYTFSSILTACCTLRELQIGEVIHGWVIKCVATDIFVETAIVDLYVKCGRMNEAAMKFLQMPIHNVVSWTAIISGFVQADDSINALKFFKDMRDTGEDINTYTVTSVLSACAKPGMLKEAGQIHSLILKLPPSLDAKVQAALINMYTKIGEVELSELAFGKMDNMKDPCILAAMVSSCAHNQNSAKAVELFQIMLQEGVRPDNYCISSVLSIISCLNLVRQMHSYTLKSGLVTDVTVGSSLFTIYSKCGCLEESHRVFEEVPEKDNVSWASMISGFVEHGCPDKALQLFKEMLSHEILPDYLTLTATLTACAAGFLQIGKEIHGYAFRLGMGTNKVVGGALVSMYSKCRSLELARKVFEMLPQKDVVACSSLVSGYAQNGFVEEALLLFHDMIRTDLAVDTFTISSVLRAIALLNRSPIGTQLHAYIEKLGLQSNVSVGSSLVTMYSQCGSLEDCRKAFDHIEKPDLIGWTAIIVSYAQHGKGLEALAAYELMRREGIQPDEVTLVGVLLACSHSGLVEEAFSYFNAMVKDFNIKPGHRHYACIVDLLGRSGRLREAESFINSMPIEPDALIWGTLLAACKVHGDFELGKLAAKKVMELSPSDAAAYVSFSNMCADLGQWEEVVRIRGLMKGSGTNKEPGWSFV</sequence>
<evidence type="ECO:0000256" key="2">
    <source>
        <dbReference type="PROSITE-ProRule" id="PRU00708"/>
    </source>
</evidence>
<dbReference type="InterPro" id="IPR011990">
    <property type="entry name" value="TPR-like_helical_dom_sf"/>
</dbReference>
<dbReference type="FunFam" id="1.25.40.10:FF:001093">
    <property type="entry name" value="Pentatricopeptide repeat-containing protein At2g34400"/>
    <property type="match status" value="1"/>
</dbReference>
<feature type="repeat" description="PPR" evidence="2">
    <location>
        <begin position="512"/>
        <end position="546"/>
    </location>
</feature>
<dbReference type="FunFam" id="1.25.40.10:FF:000285">
    <property type="entry name" value="Pentatricopeptide repeat-containing protein, chloroplastic"/>
    <property type="match status" value="1"/>
</dbReference>
<evidence type="ECO:0000256" key="1">
    <source>
        <dbReference type="ARBA" id="ARBA00022737"/>
    </source>
</evidence>
<evidence type="ECO:0000313" key="3">
    <source>
        <dbReference type="EMBL" id="KAF7838456.1"/>
    </source>
</evidence>
<feature type="repeat" description="PPR" evidence="2">
    <location>
        <begin position="312"/>
        <end position="346"/>
    </location>
</feature>
<dbReference type="FunFam" id="1.25.40.10:FF:000073">
    <property type="entry name" value="Pentatricopeptide repeat-containing protein chloroplastic"/>
    <property type="match status" value="3"/>
</dbReference>
<dbReference type="EMBL" id="JAAIUW010000003">
    <property type="protein sequence ID" value="KAF7838456.1"/>
    <property type="molecule type" value="Genomic_DNA"/>
</dbReference>
<feature type="repeat" description="PPR" evidence="2">
    <location>
        <begin position="612"/>
        <end position="646"/>
    </location>
</feature>
<feature type="repeat" description="PPR" evidence="2">
    <location>
        <begin position="713"/>
        <end position="747"/>
    </location>
</feature>
<keyword evidence="4" id="KW-1185">Reference proteome</keyword>
<dbReference type="PROSITE" id="PS51375">
    <property type="entry name" value="PPR"/>
    <property type="match status" value="7"/>
</dbReference>
<dbReference type="Pfam" id="PF01535">
    <property type="entry name" value="PPR"/>
    <property type="match status" value="5"/>
</dbReference>
<comment type="caution">
    <text evidence="3">The sequence shown here is derived from an EMBL/GenBank/DDBJ whole genome shotgun (WGS) entry which is preliminary data.</text>
</comment>
<feature type="repeat" description="PPR" evidence="2">
    <location>
        <begin position="212"/>
        <end position="246"/>
    </location>
</feature>
<dbReference type="InterPro" id="IPR046848">
    <property type="entry name" value="E_motif"/>
</dbReference>
<dbReference type="Proteomes" id="UP000634136">
    <property type="component" value="Unassembled WGS sequence"/>
</dbReference>
<protein>
    <submittedName>
        <fullName evidence="3">Pentatricopeptide repeat-containing protein</fullName>
    </submittedName>
</protein>
<evidence type="ECO:0000313" key="4">
    <source>
        <dbReference type="Proteomes" id="UP000634136"/>
    </source>
</evidence>
<feature type="repeat" description="PPR" evidence="2">
    <location>
        <begin position="414"/>
        <end position="448"/>
    </location>
</feature>
<dbReference type="InterPro" id="IPR002885">
    <property type="entry name" value="PPR_rpt"/>
</dbReference>
<reference evidence="3" key="1">
    <citation type="submission" date="2020-09" db="EMBL/GenBank/DDBJ databases">
        <title>Genome-Enabled Discovery of Anthraquinone Biosynthesis in Senna tora.</title>
        <authorList>
            <person name="Kang S.-H."/>
            <person name="Pandey R.P."/>
            <person name="Lee C.-M."/>
            <person name="Sim J.-S."/>
            <person name="Jeong J.-T."/>
            <person name="Choi B.-S."/>
            <person name="Jung M."/>
            <person name="Ginzburg D."/>
            <person name="Zhao K."/>
            <person name="Won S.Y."/>
            <person name="Oh T.-J."/>
            <person name="Yu Y."/>
            <person name="Kim N.-H."/>
            <person name="Lee O.R."/>
            <person name="Lee T.-H."/>
            <person name="Bashyal P."/>
            <person name="Kim T.-S."/>
            <person name="Lee W.-H."/>
            <person name="Kawkins C."/>
            <person name="Kim C.-K."/>
            <person name="Kim J.S."/>
            <person name="Ahn B.O."/>
            <person name="Rhee S.Y."/>
            <person name="Sohng J.K."/>
        </authorList>
    </citation>
    <scope>NUCLEOTIDE SEQUENCE</scope>
    <source>
        <tissue evidence="3">Leaf</tissue>
    </source>
</reference>
<gene>
    <name evidence="3" type="ORF">G2W53_006938</name>
</gene>
<dbReference type="PANTHER" id="PTHR24015">
    <property type="entry name" value="OS07G0578800 PROTEIN-RELATED"/>
    <property type="match status" value="1"/>
</dbReference>
<dbReference type="GO" id="GO:0003723">
    <property type="term" value="F:RNA binding"/>
    <property type="evidence" value="ECO:0007669"/>
    <property type="project" value="InterPro"/>
</dbReference>
<dbReference type="Gene3D" id="1.25.40.10">
    <property type="entry name" value="Tetratricopeptide repeat domain"/>
    <property type="match status" value="7"/>
</dbReference>
<dbReference type="AlphaFoldDB" id="A0A835CEH2"/>
<dbReference type="GO" id="GO:0009451">
    <property type="term" value="P:RNA modification"/>
    <property type="evidence" value="ECO:0007669"/>
    <property type="project" value="InterPro"/>
</dbReference>
<dbReference type="PANTHER" id="PTHR24015:SF878">
    <property type="entry name" value="OS09G0413300 PROTEIN"/>
    <property type="match status" value="1"/>
</dbReference>
<keyword evidence="1" id="KW-0677">Repeat</keyword>
<proteinExistence type="predicted"/>
<feature type="repeat" description="PPR" evidence="2">
    <location>
        <begin position="111"/>
        <end position="145"/>
    </location>
</feature>
<dbReference type="OrthoDB" id="1915063at2759"/>
<dbReference type="NCBIfam" id="TIGR00756">
    <property type="entry name" value="PPR"/>
    <property type="match status" value="7"/>
</dbReference>
<accession>A0A835CEH2</accession>
<dbReference type="Pfam" id="PF13041">
    <property type="entry name" value="PPR_2"/>
    <property type="match status" value="5"/>
</dbReference>